<evidence type="ECO:0000256" key="5">
    <source>
        <dbReference type="ARBA" id="ARBA00023054"/>
    </source>
</evidence>
<dbReference type="GO" id="GO:0005840">
    <property type="term" value="C:ribosome"/>
    <property type="evidence" value="ECO:0007669"/>
    <property type="project" value="UniProtKB-KW"/>
</dbReference>
<dbReference type="Pfam" id="PF10147">
    <property type="entry name" value="CR6_interact"/>
    <property type="match status" value="1"/>
</dbReference>
<evidence type="ECO:0000256" key="3">
    <source>
        <dbReference type="ARBA" id="ARBA00005421"/>
    </source>
</evidence>
<dbReference type="InterPro" id="IPR018472">
    <property type="entry name" value="Ribosomal_mL64"/>
</dbReference>
<evidence type="ECO:0000256" key="2">
    <source>
        <dbReference type="ARBA" id="ARBA00004173"/>
    </source>
</evidence>
<evidence type="ECO:0000256" key="7">
    <source>
        <dbReference type="ARBA" id="ARBA00023242"/>
    </source>
</evidence>
<dbReference type="AlphaFoldDB" id="A0A1S3JU12"/>
<evidence type="ECO:0000256" key="11">
    <source>
        <dbReference type="ARBA" id="ARBA00035184"/>
    </source>
</evidence>
<sequence length="275" mass="31805">MAFSIIARGSLVLARCGKFSVGHGNNIQLSLLQTVRTVNAGCQKSFISTDSEGDGPILSERDRDVSGLPPYLRQRMKHAYSPACVNLTDPESKTRKQLRKLYGKHGHNSGIDPGIMWPTKEEIQVWKEDEKRYEQTLYQMWDALAMKKKKEEDKMKQRIEEVDAAMKVMEIRLKELRAKRKKWKRSKENWKAKFAAKGGIKMSKKLHKAQKYFGFPIKKTDAKYRRYLLLKSKGSAKPVVKSVRAEKEKEAVQLYAERMKKDLLAETNKQQQENI</sequence>
<evidence type="ECO:0000256" key="9">
    <source>
        <dbReference type="ARBA" id="ARBA00023306"/>
    </source>
</evidence>
<keyword evidence="5 14" id="KW-0175">Coiled coil</keyword>
<dbReference type="STRING" id="7574.A0A1S3JU12"/>
<evidence type="ECO:0000256" key="1">
    <source>
        <dbReference type="ARBA" id="ARBA00004123"/>
    </source>
</evidence>
<keyword evidence="6" id="KW-0496">Mitochondrion</keyword>
<dbReference type="GeneID" id="106176124"/>
<name>A0A1S3JU12_LINAN</name>
<dbReference type="InterPro" id="IPR043035">
    <property type="entry name" value="Ribosomal_mL64_sf"/>
</dbReference>
<keyword evidence="8" id="KW-0687">Ribonucleoprotein</keyword>
<evidence type="ECO:0000256" key="12">
    <source>
        <dbReference type="ARBA" id="ARBA00035485"/>
    </source>
</evidence>
<keyword evidence="15" id="KW-1185">Reference proteome</keyword>
<dbReference type="GO" id="GO:0005634">
    <property type="term" value="C:nucleus"/>
    <property type="evidence" value="ECO:0007669"/>
    <property type="project" value="UniProtKB-SubCell"/>
</dbReference>
<keyword evidence="9" id="KW-0131">Cell cycle</keyword>
<evidence type="ECO:0000256" key="14">
    <source>
        <dbReference type="SAM" id="Coils"/>
    </source>
</evidence>
<evidence type="ECO:0000256" key="8">
    <source>
        <dbReference type="ARBA" id="ARBA00023274"/>
    </source>
</evidence>
<dbReference type="OrthoDB" id="6123867at2759"/>
<comment type="subcellular location">
    <subcellularLocation>
        <location evidence="2">Mitochondrion</location>
    </subcellularLocation>
    <subcellularLocation>
        <location evidence="1">Nucleus</location>
    </subcellularLocation>
</comment>
<keyword evidence="7" id="KW-0539">Nucleus</keyword>
<evidence type="ECO:0000256" key="13">
    <source>
        <dbReference type="ARBA" id="ARBA00060144"/>
    </source>
</evidence>
<feature type="coiled-coil region" evidence="14">
    <location>
        <begin position="159"/>
        <end position="193"/>
    </location>
</feature>
<dbReference type="KEGG" id="lak:106176124"/>
<proteinExistence type="inferred from homology"/>
<evidence type="ECO:0000256" key="6">
    <source>
        <dbReference type="ARBA" id="ARBA00023128"/>
    </source>
</evidence>
<reference evidence="16" key="1">
    <citation type="submission" date="2025-08" db="UniProtKB">
        <authorList>
            <consortium name="RefSeq"/>
        </authorList>
    </citation>
    <scope>IDENTIFICATION</scope>
    <source>
        <tissue evidence="16">Gonads</tissue>
    </source>
</reference>
<comment type="function">
    <text evidence="13">Acts as a negative regulator of G1 to S cell cycle phase progression by inhibiting cyclin-dependent kinases. Inhibitory effects are additive with GADD45 proteins but also occur in the absence of GADD45 proteins. Acts as a repressor of the orphan nuclear receptor NR4A1 by inhibiting AB domain-mediated transcriptional activity. May be involved in the hormone-mediated regulation of NR4A1 transcriptional activity. May play a role in mitochondrial protein synthesis.</text>
</comment>
<evidence type="ECO:0000256" key="4">
    <source>
        <dbReference type="ARBA" id="ARBA00022980"/>
    </source>
</evidence>
<evidence type="ECO:0000313" key="15">
    <source>
        <dbReference type="Proteomes" id="UP000085678"/>
    </source>
</evidence>
<dbReference type="GO" id="GO:1990904">
    <property type="term" value="C:ribonucleoprotein complex"/>
    <property type="evidence" value="ECO:0007669"/>
    <property type="project" value="UniProtKB-KW"/>
</dbReference>
<dbReference type="RefSeq" id="XP_013413818.1">
    <property type="nucleotide sequence ID" value="XM_013558364.1"/>
</dbReference>
<dbReference type="PANTHER" id="PTHR31761:SF1">
    <property type="entry name" value="LARGE RIBOSOMAL SUBUNIT PROTEIN ML64"/>
    <property type="match status" value="1"/>
</dbReference>
<dbReference type="Gene3D" id="6.10.280.120">
    <property type="entry name" value="Growth arrest and DNA-damage-inducible proteins-interacting protein 1"/>
    <property type="match status" value="1"/>
</dbReference>
<gene>
    <name evidence="16" type="primary">LOC106176124</name>
</gene>
<dbReference type="PANTHER" id="PTHR31761">
    <property type="entry name" value="GROWTH ARREST AND DNA DAMAGE-INDUCIBLE PROTEINS-INTERACTING PROTEIN 1 GADD45GIP1"/>
    <property type="match status" value="1"/>
</dbReference>
<dbReference type="Proteomes" id="UP000085678">
    <property type="component" value="Unplaced"/>
</dbReference>
<organism evidence="15 16">
    <name type="scientific">Lingula anatina</name>
    <name type="common">Brachiopod</name>
    <name type="synonym">Lingula unguis</name>
    <dbReference type="NCBI Taxonomy" id="7574"/>
    <lineage>
        <taxon>Eukaryota</taxon>
        <taxon>Metazoa</taxon>
        <taxon>Spiralia</taxon>
        <taxon>Lophotrochozoa</taxon>
        <taxon>Brachiopoda</taxon>
        <taxon>Linguliformea</taxon>
        <taxon>Lingulata</taxon>
        <taxon>Lingulida</taxon>
        <taxon>Linguloidea</taxon>
        <taxon>Lingulidae</taxon>
        <taxon>Lingula</taxon>
    </lineage>
</organism>
<protein>
    <recommendedName>
        <fullName evidence="11">Large ribosomal subunit protein mL64</fullName>
    </recommendedName>
    <alternativeName>
        <fullName evidence="10">39S ribosomal protein L59, mitochondrial</fullName>
    </alternativeName>
    <alternativeName>
        <fullName evidence="12">Growth arrest and DNA damage-inducible proteins-interacting protein 1</fullName>
    </alternativeName>
</protein>
<evidence type="ECO:0000313" key="16">
    <source>
        <dbReference type="RefSeq" id="XP_013413818.1"/>
    </source>
</evidence>
<dbReference type="GO" id="GO:0005739">
    <property type="term" value="C:mitochondrion"/>
    <property type="evidence" value="ECO:0007669"/>
    <property type="project" value="UniProtKB-SubCell"/>
</dbReference>
<accession>A0A1S3JU12</accession>
<dbReference type="InParanoid" id="A0A1S3JU12"/>
<evidence type="ECO:0000256" key="10">
    <source>
        <dbReference type="ARBA" id="ARBA00030700"/>
    </source>
</evidence>
<comment type="similarity">
    <text evidence="3">Belongs to the mitochondrion-specific ribosomal protein mL64 family.</text>
</comment>
<keyword evidence="4" id="KW-0689">Ribosomal protein</keyword>